<dbReference type="GO" id="GO:0006950">
    <property type="term" value="P:response to stress"/>
    <property type="evidence" value="ECO:0007669"/>
    <property type="project" value="TreeGrafter"/>
</dbReference>
<dbReference type="PANTHER" id="PTHR33164:SF57">
    <property type="entry name" value="MARR-FAMILY TRANSCRIPTIONAL REGULATOR"/>
    <property type="match status" value="1"/>
</dbReference>
<organism evidence="2 3">
    <name type="scientific">Alterisphingorhabdus coralli</name>
    <dbReference type="NCBI Taxonomy" id="3071408"/>
    <lineage>
        <taxon>Bacteria</taxon>
        <taxon>Pseudomonadati</taxon>
        <taxon>Pseudomonadota</taxon>
        <taxon>Alphaproteobacteria</taxon>
        <taxon>Sphingomonadales</taxon>
        <taxon>Sphingomonadaceae</taxon>
        <taxon>Alterisphingorhabdus (ex Yan et al. 2024)</taxon>
    </lineage>
</organism>
<accession>A0AA97F913</accession>
<proteinExistence type="predicted"/>
<dbReference type="SMART" id="SM00347">
    <property type="entry name" value="HTH_MARR"/>
    <property type="match status" value="1"/>
</dbReference>
<sequence length="176" mass="19519">MIIKIYAACIFMRMDKALENRIGAFALTVSDKVQQAITTRFDKAGETPAALTAIGAAPGLTISDLQPVLRLSQPGTVRLVDRLVADGLVEKRKGEDARQVLLYLTAKGKRLRRSLLDLRHQAIVQLTQGLDVAQRETLIGLLDQMMRDYPTCEMDKYQACRMCDQDACARCPIPAL</sequence>
<feature type="domain" description="HTH marR-type" evidence="1">
    <location>
        <begin position="15"/>
        <end position="147"/>
    </location>
</feature>
<dbReference type="PANTHER" id="PTHR33164">
    <property type="entry name" value="TRANSCRIPTIONAL REGULATOR, MARR FAMILY"/>
    <property type="match status" value="1"/>
</dbReference>
<dbReference type="Proteomes" id="UP001302429">
    <property type="component" value="Chromosome"/>
</dbReference>
<dbReference type="AlphaFoldDB" id="A0AA97F913"/>
<evidence type="ECO:0000313" key="3">
    <source>
        <dbReference type="Proteomes" id="UP001302429"/>
    </source>
</evidence>
<gene>
    <name evidence="2" type="ORF">RB602_00680</name>
</gene>
<dbReference type="GO" id="GO:0003700">
    <property type="term" value="F:DNA-binding transcription factor activity"/>
    <property type="evidence" value="ECO:0007669"/>
    <property type="project" value="InterPro"/>
</dbReference>
<evidence type="ECO:0000313" key="2">
    <source>
        <dbReference type="EMBL" id="WOE75267.1"/>
    </source>
</evidence>
<dbReference type="InterPro" id="IPR036390">
    <property type="entry name" value="WH_DNA-bd_sf"/>
</dbReference>
<dbReference type="SUPFAM" id="SSF46785">
    <property type="entry name" value="Winged helix' DNA-binding domain"/>
    <property type="match status" value="1"/>
</dbReference>
<dbReference type="RefSeq" id="WP_317082026.1">
    <property type="nucleotide sequence ID" value="NZ_CP136594.1"/>
</dbReference>
<keyword evidence="3" id="KW-1185">Reference proteome</keyword>
<dbReference type="KEGG" id="acoa:RB602_00680"/>
<dbReference type="InterPro" id="IPR000835">
    <property type="entry name" value="HTH_MarR-typ"/>
</dbReference>
<dbReference type="Gene3D" id="1.10.10.10">
    <property type="entry name" value="Winged helix-like DNA-binding domain superfamily/Winged helix DNA-binding domain"/>
    <property type="match status" value="1"/>
</dbReference>
<dbReference type="PROSITE" id="PS50995">
    <property type="entry name" value="HTH_MARR_2"/>
    <property type="match status" value="1"/>
</dbReference>
<dbReference type="InterPro" id="IPR039422">
    <property type="entry name" value="MarR/SlyA-like"/>
</dbReference>
<evidence type="ECO:0000259" key="1">
    <source>
        <dbReference type="PROSITE" id="PS50995"/>
    </source>
</evidence>
<dbReference type="InterPro" id="IPR036388">
    <property type="entry name" value="WH-like_DNA-bd_sf"/>
</dbReference>
<dbReference type="EMBL" id="CP136594">
    <property type="protein sequence ID" value="WOE75267.1"/>
    <property type="molecule type" value="Genomic_DNA"/>
</dbReference>
<dbReference type="Pfam" id="PF12802">
    <property type="entry name" value="MarR_2"/>
    <property type="match status" value="1"/>
</dbReference>
<protein>
    <submittedName>
        <fullName evidence="2">MarR family transcriptional regulator</fullName>
    </submittedName>
</protein>
<reference evidence="2 3" key="1">
    <citation type="submission" date="2023-10" db="EMBL/GenBank/DDBJ databases">
        <title>Complete genome sequence of a Sphingomonadaceae bacterium.</title>
        <authorList>
            <person name="Yan C."/>
        </authorList>
    </citation>
    <scope>NUCLEOTIDE SEQUENCE [LARGE SCALE GENOMIC DNA]</scope>
    <source>
        <strain evidence="2 3">SCSIO 66989</strain>
    </source>
</reference>
<name>A0AA97F913_9SPHN</name>